<organism evidence="2 3">
    <name type="scientific">Gordonia effusa NBRC 100432</name>
    <dbReference type="NCBI Taxonomy" id="1077974"/>
    <lineage>
        <taxon>Bacteria</taxon>
        <taxon>Bacillati</taxon>
        <taxon>Actinomycetota</taxon>
        <taxon>Actinomycetes</taxon>
        <taxon>Mycobacteriales</taxon>
        <taxon>Gordoniaceae</taxon>
        <taxon>Gordonia</taxon>
    </lineage>
</organism>
<dbReference type="GO" id="GO:0046872">
    <property type="term" value="F:metal ion binding"/>
    <property type="evidence" value="ECO:0007669"/>
    <property type="project" value="InterPro"/>
</dbReference>
<dbReference type="InterPro" id="IPR034660">
    <property type="entry name" value="DinB/YfiT-like"/>
</dbReference>
<dbReference type="SUPFAM" id="SSF109854">
    <property type="entry name" value="DinB/YfiT-like putative metalloenzymes"/>
    <property type="match status" value="1"/>
</dbReference>
<sequence>MKASTEQIWLVVAEERSRLVDDLSSVGVDAWDTPSLCPGWSVHDVLAHLVDSAKATRISFARRMIAARFNFDLDNERGIARERRDSPAQTLAAMSAVINLRHTPPAAPATRLVEAFVHGEDIRRPLRIAATYPPDAVAQALAYQVKTRVAMGGGRERVVGRTVVATDTDFVHGDGPELRGTAIDLLLQVSGRELSVPHRQQPLAP</sequence>
<dbReference type="eggNOG" id="ENOG50314EV">
    <property type="taxonomic scope" value="Bacteria"/>
</dbReference>
<dbReference type="InterPro" id="IPR017517">
    <property type="entry name" value="Maleyloyr_isom"/>
</dbReference>
<dbReference type="STRING" id="1077974.GOEFS_080_00180"/>
<dbReference type="Pfam" id="PF11716">
    <property type="entry name" value="MDMPI_N"/>
    <property type="match status" value="1"/>
</dbReference>
<protein>
    <recommendedName>
        <fullName evidence="1">Mycothiol-dependent maleylpyruvate isomerase metal-binding domain-containing protein</fullName>
    </recommendedName>
</protein>
<dbReference type="Proteomes" id="UP000035034">
    <property type="component" value="Unassembled WGS sequence"/>
</dbReference>
<evidence type="ECO:0000259" key="1">
    <source>
        <dbReference type="Pfam" id="PF11716"/>
    </source>
</evidence>
<dbReference type="EMBL" id="BAEH01000080">
    <property type="protein sequence ID" value="GAB19306.1"/>
    <property type="molecule type" value="Genomic_DNA"/>
</dbReference>
<evidence type="ECO:0000313" key="3">
    <source>
        <dbReference type="Proteomes" id="UP000035034"/>
    </source>
</evidence>
<feature type="domain" description="Mycothiol-dependent maleylpyruvate isomerase metal-binding" evidence="1">
    <location>
        <begin position="13"/>
        <end position="95"/>
    </location>
</feature>
<gene>
    <name evidence="2" type="ORF">GOEFS_080_00180</name>
</gene>
<dbReference type="OrthoDB" id="5178565at2"/>
<dbReference type="RefSeq" id="WP_007318641.1">
    <property type="nucleotide sequence ID" value="NZ_BAEH01000080.1"/>
</dbReference>
<accession>H0R2K5</accession>
<name>H0R2K5_9ACTN</name>
<proteinExistence type="predicted"/>
<reference evidence="2 3" key="1">
    <citation type="submission" date="2011-12" db="EMBL/GenBank/DDBJ databases">
        <title>Whole genome shotgun sequence of Gordonia effusa NBRC 100432.</title>
        <authorList>
            <person name="Yoshida I."/>
            <person name="Takarada H."/>
            <person name="Hosoyama A."/>
            <person name="Tsuchikane K."/>
            <person name="Katsumata H."/>
            <person name="Yamazaki S."/>
            <person name="Fujita N."/>
        </authorList>
    </citation>
    <scope>NUCLEOTIDE SEQUENCE [LARGE SCALE GENOMIC DNA]</scope>
    <source>
        <strain evidence="2 3">NBRC 100432</strain>
    </source>
</reference>
<comment type="caution">
    <text evidence="2">The sequence shown here is derived from an EMBL/GenBank/DDBJ whole genome shotgun (WGS) entry which is preliminary data.</text>
</comment>
<dbReference type="NCBIfam" id="TIGR03083">
    <property type="entry name" value="maleylpyruvate isomerase family mycothiol-dependent enzyme"/>
    <property type="match status" value="1"/>
</dbReference>
<evidence type="ECO:0000313" key="2">
    <source>
        <dbReference type="EMBL" id="GAB19306.1"/>
    </source>
</evidence>
<keyword evidence="3" id="KW-1185">Reference proteome</keyword>
<dbReference type="InterPro" id="IPR024344">
    <property type="entry name" value="MDMPI_metal-binding"/>
</dbReference>
<dbReference type="Gene3D" id="1.20.120.450">
    <property type="entry name" value="dinb family like domain"/>
    <property type="match status" value="1"/>
</dbReference>
<dbReference type="AlphaFoldDB" id="H0R2K5"/>